<feature type="domain" description="SPX" evidence="1">
    <location>
        <begin position="1"/>
        <end position="115"/>
    </location>
</feature>
<dbReference type="CDD" id="cd14447">
    <property type="entry name" value="SPX"/>
    <property type="match status" value="1"/>
</dbReference>
<dbReference type="InterPro" id="IPR004331">
    <property type="entry name" value="SPX_dom"/>
</dbReference>
<dbReference type="Pfam" id="PF03105">
    <property type="entry name" value="SPX"/>
    <property type="match status" value="1"/>
</dbReference>
<dbReference type="VEuPathDB" id="FungiDB:H310_12571"/>
<dbReference type="Proteomes" id="UP000285060">
    <property type="component" value="Unassembled WGS sequence"/>
</dbReference>
<proteinExistence type="predicted"/>
<sequence length="115" mass="13058">MKFGKRVRCLASPEWEGGYVDYKGLKQLVKTQTGSDADRTIAFHQALLREMSKVNASFFWILDDLTRQHEDNTSLLTTLPPSPTSSSSIVEQQEWAASLQYQLERVLHLSSRVDA</sequence>
<organism evidence="2 3">
    <name type="scientific">Aphanomyces invadans</name>
    <dbReference type="NCBI Taxonomy" id="157072"/>
    <lineage>
        <taxon>Eukaryota</taxon>
        <taxon>Sar</taxon>
        <taxon>Stramenopiles</taxon>
        <taxon>Oomycota</taxon>
        <taxon>Saprolegniomycetes</taxon>
        <taxon>Saprolegniales</taxon>
        <taxon>Verrucalvaceae</taxon>
        <taxon>Aphanomyces</taxon>
    </lineage>
</organism>
<accession>A0A3R6VTT3</accession>
<dbReference type="PROSITE" id="PS51382">
    <property type="entry name" value="SPX"/>
    <property type="match status" value="1"/>
</dbReference>
<evidence type="ECO:0000313" key="3">
    <source>
        <dbReference type="Proteomes" id="UP000285060"/>
    </source>
</evidence>
<evidence type="ECO:0000313" key="2">
    <source>
        <dbReference type="EMBL" id="RHY26883.1"/>
    </source>
</evidence>
<comment type="caution">
    <text evidence="2">The sequence shown here is derived from an EMBL/GenBank/DDBJ whole genome shotgun (WGS) entry which is preliminary data.</text>
</comment>
<reference evidence="2 3" key="1">
    <citation type="submission" date="2018-08" db="EMBL/GenBank/DDBJ databases">
        <title>Aphanomyces genome sequencing and annotation.</title>
        <authorList>
            <person name="Minardi D."/>
            <person name="Oidtmann B."/>
            <person name="Van Der Giezen M."/>
            <person name="Studholme D.J."/>
        </authorList>
    </citation>
    <scope>NUCLEOTIDE SEQUENCE [LARGE SCALE GENOMIC DNA]</scope>
    <source>
        <strain evidence="2 3">NJM0002</strain>
    </source>
</reference>
<keyword evidence="3" id="KW-1185">Reference proteome</keyword>
<dbReference type="AlphaFoldDB" id="A0A3R6VTT3"/>
<protein>
    <recommendedName>
        <fullName evidence="1">SPX domain-containing protein</fullName>
    </recommendedName>
</protein>
<feature type="non-terminal residue" evidence="2">
    <location>
        <position position="115"/>
    </location>
</feature>
<evidence type="ECO:0000259" key="1">
    <source>
        <dbReference type="PROSITE" id="PS51382"/>
    </source>
</evidence>
<gene>
    <name evidence="2" type="ORF">DYB32_007200</name>
</gene>
<dbReference type="EMBL" id="QUSY01000888">
    <property type="protein sequence ID" value="RHY26883.1"/>
    <property type="molecule type" value="Genomic_DNA"/>
</dbReference>
<name>A0A3R6VTT3_9STRA</name>